<evidence type="ECO:0000256" key="2">
    <source>
        <dbReference type="ARBA" id="ARBA00022485"/>
    </source>
</evidence>
<dbReference type="SFLD" id="SFLDS00029">
    <property type="entry name" value="Radical_SAM"/>
    <property type="match status" value="1"/>
</dbReference>
<keyword evidence="6" id="KW-0411">Iron-sulfur</keyword>
<comment type="caution">
    <text evidence="9">The sequence shown here is derived from an EMBL/GenBank/DDBJ whole genome shotgun (WGS) entry which is preliminary data.</text>
</comment>
<evidence type="ECO:0000256" key="5">
    <source>
        <dbReference type="ARBA" id="ARBA00023004"/>
    </source>
</evidence>
<dbReference type="EMBL" id="MPKA01000064">
    <property type="protein sequence ID" value="OLU46461.1"/>
    <property type="molecule type" value="Genomic_DNA"/>
</dbReference>
<protein>
    <recommendedName>
        <fullName evidence="8">Radical SAM core domain-containing protein</fullName>
    </recommendedName>
</protein>
<keyword evidence="10" id="KW-1185">Reference proteome</keyword>
<keyword evidence="3" id="KW-0949">S-adenosyl-L-methionine</keyword>
<keyword evidence="2" id="KW-0004">4Fe-4S</keyword>
<dbReference type="Pfam" id="PF04055">
    <property type="entry name" value="Radical_SAM"/>
    <property type="match status" value="1"/>
</dbReference>
<evidence type="ECO:0000256" key="6">
    <source>
        <dbReference type="ARBA" id="ARBA00023014"/>
    </source>
</evidence>
<dbReference type="Gene3D" id="3.20.20.70">
    <property type="entry name" value="Aldolase class I"/>
    <property type="match status" value="1"/>
</dbReference>
<dbReference type="InterPro" id="IPR023867">
    <property type="entry name" value="Sulphatase_maturase_rSAM"/>
</dbReference>
<evidence type="ECO:0000256" key="3">
    <source>
        <dbReference type="ARBA" id="ARBA00022691"/>
    </source>
</evidence>
<dbReference type="GO" id="GO:0016491">
    <property type="term" value="F:oxidoreductase activity"/>
    <property type="evidence" value="ECO:0007669"/>
    <property type="project" value="InterPro"/>
</dbReference>
<evidence type="ECO:0000256" key="4">
    <source>
        <dbReference type="ARBA" id="ARBA00022723"/>
    </source>
</evidence>
<dbReference type="PANTHER" id="PTHR43273">
    <property type="entry name" value="ANAEROBIC SULFATASE-MATURATING ENZYME HOMOLOG ASLB-RELATED"/>
    <property type="match status" value="1"/>
</dbReference>
<keyword evidence="4" id="KW-0479">Metal-binding</keyword>
<dbReference type="CDD" id="cd01335">
    <property type="entry name" value="Radical_SAM"/>
    <property type="match status" value="1"/>
</dbReference>
<evidence type="ECO:0000313" key="10">
    <source>
        <dbReference type="Proteomes" id="UP000186705"/>
    </source>
</evidence>
<dbReference type="InterPro" id="IPR007197">
    <property type="entry name" value="rSAM"/>
</dbReference>
<dbReference type="GO" id="GO:0051539">
    <property type="term" value="F:4 iron, 4 sulfur cluster binding"/>
    <property type="evidence" value="ECO:0007669"/>
    <property type="project" value="UniProtKB-KW"/>
</dbReference>
<dbReference type="RefSeq" id="WP_076341366.1">
    <property type="nucleotide sequence ID" value="NZ_CAPQIB010000016.1"/>
</dbReference>
<evidence type="ECO:0000256" key="1">
    <source>
        <dbReference type="ARBA" id="ARBA00001966"/>
    </source>
</evidence>
<evidence type="ECO:0000259" key="8">
    <source>
        <dbReference type="Pfam" id="PF04055"/>
    </source>
</evidence>
<keyword evidence="5" id="KW-0408">Iron</keyword>
<sequence length="391" mass="44268">MEKIMDKDQKKIMLLLTEECNLNCLYCYEHFKNKKKMSWETAKEIIDSFYGEIPPGETALIEVFGGEPFANFALLKKIDSYIEDVYGDRNTYFETTTNGTLVHGPVQEWLQERKEKYIVSLSLDGTEAMHNLNRPLLSGDGSYRHIDKDFFLRTWPGKCQAKLTLSKATLPHLAEGVIHLHKLGFVADATLPTGIEWNFEEVGEILNGELEKLVKFYTDNPSLDLCTLLNFDLRLWFAHLKNKHRFCAAGELTKCFDTEGNIFPCQGFAPVSLGDESSKFQNYDCSKLDLTSNNPCVGCRFFFLCPNCYTANLATSGCTHLVNLGLCLSYRECILASAKIQFNRLKLKKVFSENDRLVLKAIEEIAGTIESTDSPLKGICSHVCDRDNSCC</sequence>
<dbReference type="GO" id="GO:0046872">
    <property type="term" value="F:metal ion binding"/>
    <property type="evidence" value="ECO:0007669"/>
    <property type="project" value="UniProtKB-KW"/>
</dbReference>
<dbReference type="InterPro" id="IPR058240">
    <property type="entry name" value="rSAM_sf"/>
</dbReference>
<dbReference type="SFLD" id="SFLDG01384">
    <property type="entry name" value="thioether_bond_formation_requi"/>
    <property type="match status" value="1"/>
</dbReference>
<evidence type="ECO:0000256" key="7">
    <source>
        <dbReference type="ARBA" id="ARBA00023601"/>
    </source>
</evidence>
<dbReference type="SFLD" id="SFLDG01067">
    <property type="entry name" value="SPASM/twitch_domain_containing"/>
    <property type="match status" value="1"/>
</dbReference>
<evidence type="ECO:0000313" key="9">
    <source>
        <dbReference type="EMBL" id="OLU46461.1"/>
    </source>
</evidence>
<comment type="similarity">
    <text evidence="7">Belongs to the radical SAM superfamily. Anaerobic sulfatase-maturating enzyme family.</text>
</comment>
<dbReference type="InterPro" id="IPR000385">
    <property type="entry name" value="MoaA_NifB_PqqE_Fe-S-bd_CS"/>
</dbReference>
<dbReference type="PANTHER" id="PTHR43273:SF3">
    <property type="entry name" value="ANAEROBIC SULFATASE-MATURATING ENZYME HOMOLOG ASLB-RELATED"/>
    <property type="match status" value="1"/>
</dbReference>
<dbReference type="InterPro" id="IPR013785">
    <property type="entry name" value="Aldolase_TIM"/>
</dbReference>
<dbReference type="SFLD" id="SFLDG01386">
    <property type="entry name" value="main_SPASM_domain-containing"/>
    <property type="match status" value="1"/>
</dbReference>
<dbReference type="Proteomes" id="UP000186705">
    <property type="component" value="Unassembled WGS sequence"/>
</dbReference>
<gene>
    <name evidence="9" type="ORF">BO225_06005</name>
</gene>
<proteinExistence type="inferred from homology"/>
<name>A0A1U7NMQ2_9FIRM</name>
<dbReference type="PROSITE" id="PS01305">
    <property type="entry name" value="MOAA_NIFB_PQQE"/>
    <property type="match status" value="1"/>
</dbReference>
<comment type="cofactor">
    <cofactor evidence="1">
        <name>[4Fe-4S] cluster</name>
        <dbReference type="ChEBI" id="CHEBI:49883"/>
    </cofactor>
</comment>
<organism evidence="9 10">
    <name type="scientific">Dubosiella newyorkensis</name>
    <dbReference type="NCBI Taxonomy" id="1862672"/>
    <lineage>
        <taxon>Bacteria</taxon>
        <taxon>Bacillati</taxon>
        <taxon>Bacillota</taxon>
        <taxon>Erysipelotrichia</taxon>
        <taxon>Erysipelotrichales</taxon>
        <taxon>Erysipelotrichaceae</taxon>
        <taxon>Dubosiella</taxon>
    </lineage>
</organism>
<dbReference type="SUPFAM" id="SSF102114">
    <property type="entry name" value="Radical SAM enzymes"/>
    <property type="match status" value="1"/>
</dbReference>
<reference evidence="9 10" key="1">
    <citation type="submission" date="2016-11" db="EMBL/GenBank/DDBJ databases">
        <title>Description of two novel members of the family Erysipelotrichaceae: Ileibacterium lipovorans gen. nov., sp. nov. and Dubosiella newyorkensis, gen. nov., sp. nov.</title>
        <authorList>
            <person name="Cox L.M."/>
            <person name="Sohn J."/>
            <person name="Tyrrell K.L."/>
            <person name="Citron D.M."/>
            <person name="Lawson P.A."/>
            <person name="Patel N.B."/>
            <person name="Iizumi T."/>
            <person name="Perez-Perez G.I."/>
            <person name="Goldstein E.J."/>
            <person name="Blaser M.J."/>
        </authorList>
    </citation>
    <scope>NUCLEOTIDE SEQUENCE [LARGE SCALE GENOMIC DNA]</scope>
    <source>
        <strain evidence="9 10">NYU-BL-A4</strain>
    </source>
</reference>
<dbReference type="AlphaFoldDB" id="A0A1U7NMQ2"/>
<accession>A0A1U7NMQ2</accession>
<feature type="domain" description="Radical SAM core" evidence="8">
    <location>
        <begin position="16"/>
        <end position="125"/>
    </location>
</feature>
<dbReference type="STRING" id="1862672.BO225_06005"/>